<name>A0A8J3MSY6_9CHLR</name>
<feature type="domain" description="FAD-binding" evidence="1">
    <location>
        <begin position="2"/>
        <end position="336"/>
    </location>
</feature>
<dbReference type="SUPFAM" id="SSF51905">
    <property type="entry name" value="FAD/NAD(P)-binding domain"/>
    <property type="match status" value="1"/>
</dbReference>
<evidence type="ECO:0000259" key="1">
    <source>
        <dbReference type="Pfam" id="PF01494"/>
    </source>
</evidence>
<dbReference type="Gene3D" id="3.50.50.60">
    <property type="entry name" value="FAD/NAD(P)-binding domain"/>
    <property type="match status" value="1"/>
</dbReference>
<dbReference type="PANTHER" id="PTHR42685:SF22">
    <property type="entry name" value="CONDITIONED MEDIUM FACTOR RECEPTOR 1"/>
    <property type="match status" value="1"/>
</dbReference>
<accession>A0A8J3MSY6</accession>
<dbReference type="InterPro" id="IPR002938">
    <property type="entry name" value="FAD-bd"/>
</dbReference>
<keyword evidence="3" id="KW-1185">Reference proteome</keyword>
<evidence type="ECO:0000313" key="3">
    <source>
        <dbReference type="Proteomes" id="UP000612362"/>
    </source>
</evidence>
<comment type="caution">
    <text evidence="2">The sequence shown here is derived from an EMBL/GenBank/DDBJ whole genome shotgun (WGS) entry which is preliminary data.</text>
</comment>
<gene>
    <name evidence="2" type="ORF">KSX_57700</name>
</gene>
<protein>
    <submittedName>
        <fullName evidence="2">FAD-dependent oxidoreductase</fullName>
    </submittedName>
</protein>
<dbReference type="EMBL" id="BNJF01000003">
    <property type="protein sequence ID" value="GHO47607.1"/>
    <property type="molecule type" value="Genomic_DNA"/>
</dbReference>
<reference evidence="2" key="1">
    <citation type="submission" date="2020-10" db="EMBL/GenBank/DDBJ databases">
        <title>Taxonomic study of unclassified bacteria belonging to the class Ktedonobacteria.</title>
        <authorList>
            <person name="Yabe S."/>
            <person name="Wang C.M."/>
            <person name="Zheng Y."/>
            <person name="Sakai Y."/>
            <person name="Cavaletti L."/>
            <person name="Monciardini P."/>
            <person name="Donadio S."/>
        </authorList>
    </citation>
    <scope>NUCLEOTIDE SEQUENCE</scope>
    <source>
        <strain evidence="2">SOSP1-1</strain>
    </source>
</reference>
<dbReference type="Pfam" id="PF01494">
    <property type="entry name" value="FAD_binding_3"/>
    <property type="match status" value="1"/>
</dbReference>
<dbReference type="PRINTS" id="PR00420">
    <property type="entry name" value="RNGMNOXGNASE"/>
</dbReference>
<evidence type="ECO:0000313" key="2">
    <source>
        <dbReference type="EMBL" id="GHO47607.1"/>
    </source>
</evidence>
<organism evidence="2 3">
    <name type="scientific">Ktedonospora formicarum</name>
    <dbReference type="NCBI Taxonomy" id="2778364"/>
    <lineage>
        <taxon>Bacteria</taxon>
        <taxon>Bacillati</taxon>
        <taxon>Chloroflexota</taxon>
        <taxon>Ktedonobacteria</taxon>
        <taxon>Ktedonobacterales</taxon>
        <taxon>Ktedonobacteraceae</taxon>
        <taxon>Ktedonospora</taxon>
    </lineage>
</organism>
<dbReference type="RefSeq" id="WP_220196863.1">
    <property type="nucleotide sequence ID" value="NZ_BNJF01000003.1"/>
</dbReference>
<dbReference type="AlphaFoldDB" id="A0A8J3MSY6"/>
<dbReference type="Proteomes" id="UP000612362">
    <property type="component" value="Unassembled WGS sequence"/>
</dbReference>
<dbReference type="InterPro" id="IPR036188">
    <property type="entry name" value="FAD/NAD-bd_sf"/>
</dbReference>
<dbReference type="PANTHER" id="PTHR42685">
    <property type="entry name" value="GERANYLGERANYL DIPHOSPHATE REDUCTASE"/>
    <property type="match status" value="1"/>
</dbReference>
<dbReference type="GO" id="GO:0071949">
    <property type="term" value="F:FAD binding"/>
    <property type="evidence" value="ECO:0007669"/>
    <property type="project" value="InterPro"/>
</dbReference>
<proteinExistence type="predicted"/>
<sequence>MYDVIVVGARCAGAPTAMLLARKGYRVLLVDKATFPSDTMSSHFILARGAAHLKRWGILERIVATGCPEIRSRTIDVGSTSFTDAVEPTDGVAACYAPRRIILDQILVNAAVGAGVDLREGVHVQELLWEEEQVTGIRGFQVGGKEISEKATLVIGADGKRSVVARLVQAPTYSVAPTFTCGYYSYWSGVSLEGQEIYERDRRAIIAFPTHDKKVVVAVQWPSAQFDEVRRDIKGHFLETLEQYTPHLATRLGEGEQAERFIGTGDLPNFFRRSSGPGWALAGDAGHCKDPILAHGMSDAFRDAQLLADAVENGLSNTCSLQEALADYEQRRNEDAAPLYAFNCQMARLEAPSRDG</sequence>
<dbReference type="InterPro" id="IPR050407">
    <property type="entry name" value="Geranylgeranyl_reductase"/>
</dbReference>